<dbReference type="GO" id="GO:0005886">
    <property type="term" value="C:plasma membrane"/>
    <property type="evidence" value="ECO:0007669"/>
    <property type="project" value="UniProtKB-SubCell"/>
</dbReference>
<dbReference type="GO" id="GO:0016485">
    <property type="term" value="P:protein processing"/>
    <property type="evidence" value="ECO:0007669"/>
    <property type="project" value="TreeGrafter"/>
</dbReference>
<dbReference type="NCBIfam" id="TIGR03921">
    <property type="entry name" value="T7SS_mycosin"/>
    <property type="match status" value="1"/>
</dbReference>
<evidence type="ECO:0000256" key="2">
    <source>
        <dbReference type="ARBA" id="ARBA00011073"/>
    </source>
</evidence>
<dbReference type="InterPro" id="IPR000209">
    <property type="entry name" value="Peptidase_S8/S53_dom"/>
</dbReference>
<keyword evidence="4 11" id="KW-0645">Protease</keyword>
<comment type="subcellular location">
    <subcellularLocation>
        <location evidence="1">Cell membrane</location>
        <topology evidence="1">Single-pass membrane protein</topology>
    </subcellularLocation>
</comment>
<dbReference type="SUPFAM" id="SSF52743">
    <property type="entry name" value="Subtilisin-like"/>
    <property type="match status" value="1"/>
</dbReference>
<organism evidence="15 16">
    <name type="scientific">Tsukamurella tyrosinosolvens</name>
    <dbReference type="NCBI Taxonomy" id="57704"/>
    <lineage>
        <taxon>Bacteria</taxon>
        <taxon>Bacillati</taxon>
        <taxon>Actinomycetota</taxon>
        <taxon>Actinomycetes</taxon>
        <taxon>Mycobacteriales</taxon>
        <taxon>Tsukamurellaceae</taxon>
        <taxon>Tsukamurella</taxon>
    </lineage>
</organism>
<evidence type="ECO:0000256" key="11">
    <source>
        <dbReference type="PROSITE-ProRule" id="PRU01240"/>
    </source>
</evidence>
<name>A0A1H4VIV9_TSUTY</name>
<dbReference type="PROSITE" id="PS51892">
    <property type="entry name" value="SUBTILASE"/>
    <property type="match status" value="1"/>
</dbReference>
<comment type="similarity">
    <text evidence="2 11">Belongs to the peptidase S8 family.</text>
</comment>
<dbReference type="InterPro" id="IPR036852">
    <property type="entry name" value="Peptidase_S8/S53_dom_sf"/>
</dbReference>
<feature type="region of interest" description="Disordered" evidence="12">
    <location>
        <begin position="252"/>
        <end position="271"/>
    </location>
</feature>
<evidence type="ECO:0000256" key="6">
    <source>
        <dbReference type="ARBA" id="ARBA00022729"/>
    </source>
</evidence>
<feature type="active site" description="Charge relay system" evidence="11">
    <location>
        <position position="104"/>
    </location>
</feature>
<dbReference type="InterPro" id="IPR015500">
    <property type="entry name" value="Peptidase_S8_subtilisin-rel"/>
</dbReference>
<dbReference type="InterPro" id="IPR023834">
    <property type="entry name" value="T7SS_pept_S8A_mycosin"/>
</dbReference>
<feature type="transmembrane region" description="Helical" evidence="13">
    <location>
        <begin position="438"/>
        <end position="459"/>
    </location>
</feature>
<evidence type="ECO:0000256" key="3">
    <source>
        <dbReference type="ARBA" id="ARBA00022475"/>
    </source>
</evidence>
<sequence length="470" mass="47860">MLHAPKNLGRRLMAIVVVTLAVIGLSQAPSAMALSPYVFDPKTDIAPADTPPGPEFPMKQKALCAQSGQLRGSTFDAPPINTVWGVSKLQGLATGKGQTVAVIDSGVNRNNRLPRLRGGGDYIGGGDGLLDCDHHGTLVAGIIAAQPAKGDGFVGVAPDSTIVSLRQTSAAYEIDSSKTGNAREAESASNLTTLARAIVHAAKLNASVINISVTACVPATRQVELHALAGALYYAAVVKNAVVVTASGNLGGDCAQNPDPSPGNPSDRRGWGVASTMSLPSLFDQFVLSVGGTTLTGDPYVKSMSGPWVGVAAPAINVVSLDPSKVTGELINAQRAKDGDEPIAGTSFASAYVAGLAALIRERYPNLTSYQVIERIKRTAHTPSTALSSLLGSGIVDPMAALTAPVDVTVDAVAPGVPPVAAIPGPPAPPPDTVGRNIALAALGGLVALACVVGLIHLASNGRRASKEKI</sequence>
<dbReference type="Pfam" id="PF00082">
    <property type="entry name" value="Peptidase_S8"/>
    <property type="match status" value="1"/>
</dbReference>
<feature type="active site" description="Charge relay system" evidence="11">
    <location>
        <position position="347"/>
    </location>
</feature>
<keyword evidence="9 13" id="KW-1133">Transmembrane helix</keyword>
<reference evidence="16" key="1">
    <citation type="submission" date="2016-10" db="EMBL/GenBank/DDBJ databases">
        <authorList>
            <person name="Varghese N."/>
            <person name="Submissions S."/>
        </authorList>
    </citation>
    <scope>NUCLEOTIDE SEQUENCE [LARGE SCALE GENOMIC DNA]</scope>
    <source>
        <strain evidence="16">DSM 44234</strain>
    </source>
</reference>
<keyword evidence="10 13" id="KW-0472">Membrane</keyword>
<dbReference type="GO" id="GO:0004252">
    <property type="term" value="F:serine-type endopeptidase activity"/>
    <property type="evidence" value="ECO:0007669"/>
    <property type="project" value="UniProtKB-UniRule"/>
</dbReference>
<feature type="domain" description="Peptidase S8/S53" evidence="14">
    <location>
        <begin position="95"/>
        <end position="394"/>
    </location>
</feature>
<protein>
    <submittedName>
        <fullName evidence="15">Membrane-anchored mycosin MYCP</fullName>
    </submittedName>
</protein>
<evidence type="ECO:0000256" key="13">
    <source>
        <dbReference type="SAM" id="Phobius"/>
    </source>
</evidence>
<evidence type="ECO:0000313" key="16">
    <source>
        <dbReference type="Proteomes" id="UP000182241"/>
    </source>
</evidence>
<keyword evidence="3" id="KW-1003">Cell membrane</keyword>
<keyword evidence="7 11" id="KW-0378">Hydrolase</keyword>
<dbReference type="EMBL" id="FNSA01000003">
    <property type="protein sequence ID" value="SEC80947.1"/>
    <property type="molecule type" value="Genomic_DNA"/>
</dbReference>
<evidence type="ECO:0000256" key="8">
    <source>
        <dbReference type="ARBA" id="ARBA00022825"/>
    </source>
</evidence>
<dbReference type="PANTHER" id="PTHR42884">
    <property type="entry name" value="PROPROTEIN CONVERTASE SUBTILISIN/KEXIN-RELATED"/>
    <property type="match status" value="1"/>
</dbReference>
<keyword evidence="8 11" id="KW-0720">Serine protease</keyword>
<evidence type="ECO:0000256" key="1">
    <source>
        <dbReference type="ARBA" id="ARBA00004162"/>
    </source>
</evidence>
<proteinExistence type="inferred from homology"/>
<accession>A0A1H4VIV9</accession>
<evidence type="ECO:0000256" key="9">
    <source>
        <dbReference type="ARBA" id="ARBA00022989"/>
    </source>
</evidence>
<dbReference type="PROSITE" id="PS00137">
    <property type="entry name" value="SUBTILASE_HIS"/>
    <property type="match status" value="1"/>
</dbReference>
<dbReference type="CDD" id="cd00306">
    <property type="entry name" value="Peptidases_S8_S53"/>
    <property type="match status" value="1"/>
</dbReference>
<keyword evidence="5 13" id="KW-0812">Transmembrane</keyword>
<dbReference type="PROSITE" id="PS00136">
    <property type="entry name" value="SUBTILASE_ASP"/>
    <property type="match status" value="1"/>
</dbReference>
<dbReference type="InterPro" id="IPR023827">
    <property type="entry name" value="Peptidase_S8_Asp-AS"/>
</dbReference>
<keyword evidence="16" id="KW-1185">Reference proteome</keyword>
<gene>
    <name evidence="15" type="ORF">SAMN04489793_3243</name>
</gene>
<evidence type="ECO:0000259" key="14">
    <source>
        <dbReference type="Pfam" id="PF00082"/>
    </source>
</evidence>
<dbReference type="AlphaFoldDB" id="A0A1H4VIV9"/>
<evidence type="ECO:0000313" key="15">
    <source>
        <dbReference type="EMBL" id="SEC80947.1"/>
    </source>
</evidence>
<dbReference type="RefSeq" id="WP_231857441.1">
    <property type="nucleotide sequence ID" value="NZ_FNSA01000003.1"/>
</dbReference>
<dbReference type="PANTHER" id="PTHR42884:SF14">
    <property type="entry name" value="NEUROENDOCRINE CONVERTASE 1"/>
    <property type="match status" value="1"/>
</dbReference>
<dbReference type="Gene3D" id="3.40.50.200">
    <property type="entry name" value="Peptidase S8/S53 domain"/>
    <property type="match status" value="1"/>
</dbReference>
<evidence type="ECO:0000256" key="10">
    <source>
        <dbReference type="ARBA" id="ARBA00023136"/>
    </source>
</evidence>
<dbReference type="STRING" id="57704.SAMN04489793_3243"/>
<keyword evidence="6" id="KW-0732">Signal</keyword>
<evidence type="ECO:0000256" key="5">
    <source>
        <dbReference type="ARBA" id="ARBA00022692"/>
    </source>
</evidence>
<evidence type="ECO:0000256" key="4">
    <source>
        <dbReference type="ARBA" id="ARBA00022670"/>
    </source>
</evidence>
<evidence type="ECO:0000256" key="7">
    <source>
        <dbReference type="ARBA" id="ARBA00022801"/>
    </source>
</evidence>
<dbReference type="InterPro" id="IPR022398">
    <property type="entry name" value="Peptidase_S8_His-AS"/>
</dbReference>
<dbReference type="PRINTS" id="PR00723">
    <property type="entry name" value="SUBTILISIN"/>
</dbReference>
<dbReference type="Proteomes" id="UP000182241">
    <property type="component" value="Unassembled WGS sequence"/>
</dbReference>
<feature type="active site" description="Charge relay system" evidence="11">
    <location>
        <position position="135"/>
    </location>
</feature>
<evidence type="ECO:0000256" key="12">
    <source>
        <dbReference type="SAM" id="MobiDB-lite"/>
    </source>
</evidence>